<evidence type="ECO:0000313" key="3">
    <source>
        <dbReference type="Proteomes" id="UP001489897"/>
    </source>
</evidence>
<gene>
    <name evidence="2" type="ORF">VSR73_32905</name>
</gene>
<dbReference type="RefSeq" id="WP_342949678.1">
    <property type="nucleotide sequence ID" value="NZ_JAYMRV010000013.1"/>
</dbReference>
<feature type="transmembrane region" description="Helical" evidence="1">
    <location>
        <begin position="82"/>
        <end position="100"/>
    </location>
</feature>
<sequence length="169" mass="18626">MRTYSRPLLLVLGAAAFAALAPFFPSLISGTVVKYMAGVFVLVGTMLSVFFAQLGNTTGVGVLSSREMERYTAKRIEIRGRFWLVIGLCLACSVVMWLLSEKHVSRIAAVNGAVVGFFVFVGVTYLLVVARWINDLSAFADRMRLIEQQRKEHEALLKRLADAAKNHSG</sequence>
<reference evidence="2 3" key="1">
    <citation type="submission" date="2024-01" db="EMBL/GenBank/DDBJ databases">
        <title>The diversity of rhizobia nodulating Mimosa spp. in eleven states of Brazil covering several biomes is determined by host plant, location, and edaphic factors.</title>
        <authorList>
            <person name="Rouws L."/>
            <person name="Barauna A."/>
            <person name="Beukes C."/>
            <person name="De Faria S.M."/>
            <person name="Gross E."/>
            <person name="Dos Reis Junior F.B."/>
            <person name="Simon M."/>
            <person name="Maluk M."/>
            <person name="Odee D.W."/>
            <person name="Kenicer G."/>
            <person name="Young J.P.W."/>
            <person name="Reis V.M."/>
            <person name="Zilli J."/>
            <person name="James E.K."/>
        </authorList>
    </citation>
    <scope>NUCLEOTIDE SEQUENCE [LARGE SCALE GENOMIC DNA]</scope>
    <source>
        <strain evidence="2 3">JPY167</strain>
    </source>
</reference>
<keyword evidence="1" id="KW-0812">Transmembrane</keyword>
<organism evidence="2 3">
    <name type="scientific">Paraburkholderia ferrariae</name>
    <dbReference type="NCBI Taxonomy" id="386056"/>
    <lineage>
        <taxon>Bacteria</taxon>
        <taxon>Pseudomonadati</taxon>
        <taxon>Pseudomonadota</taxon>
        <taxon>Betaproteobacteria</taxon>
        <taxon>Burkholderiales</taxon>
        <taxon>Burkholderiaceae</taxon>
        <taxon>Paraburkholderia</taxon>
    </lineage>
</organism>
<evidence type="ECO:0000313" key="2">
    <source>
        <dbReference type="EMBL" id="MEM5425845.1"/>
    </source>
</evidence>
<comment type="caution">
    <text evidence="2">The sequence shown here is derived from an EMBL/GenBank/DDBJ whole genome shotgun (WGS) entry which is preliminary data.</text>
</comment>
<keyword evidence="1" id="KW-1133">Transmembrane helix</keyword>
<proteinExistence type="predicted"/>
<evidence type="ECO:0000256" key="1">
    <source>
        <dbReference type="SAM" id="Phobius"/>
    </source>
</evidence>
<dbReference type="EMBL" id="JAYMRV010000013">
    <property type="protein sequence ID" value="MEM5425845.1"/>
    <property type="molecule type" value="Genomic_DNA"/>
</dbReference>
<feature type="transmembrane region" description="Helical" evidence="1">
    <location>
        <begin position="40"/>
        <end position="62"/>
    </location>
</feature>
<feature type="transmembrane region" description="Helical" evidence="1">
    <location>
        <begin position="112"/>
        <end position="134"/>
    </location>
</feature>
<dbReference type="Proteomes" id="UP001489897">
    <property type="component" value="Unassembled WGS sequence"/>
</dbReference>
<protein>
    <submittedName>
        <fullName evidence="2">Uncharacterized protein</fullName>
    </submittedName>
</protein>
<accession>A0ABU9S0J2</accession>
<keyword evidence="1" id="KW-0472">Membrane</keyword>
<name>A0ABU9S0J2_9BURK</name>
<keyword evidence="3" id="KW-1185">Reference proteome</keyword>